<accession>A0A919GRT0</accession>
<comment type="caution">
    <text evidence="1">The sequence shown here is derived from an EMBL/GenBank/DDBJ whole genome shotgun (WGS) entry which is preliminary data.</text>
</comment>
<name>A0A919GRT0_9ACTN</name>
<organism evidence="1 2">
    <name type="scientific">Streptomyces xanthophaeus</name>
    <dbReference type="NCBI Taxonomy" id="67385"/>
    <lineage>
        <taxon>Bacteria</taxon>
        <taxon>Bacillati</taxon>
        <taxon>Actinomycetota</taxon>
        <taxon>Actinomycetes</taxon>
        <taxon>Kitasatosporales</taxon>
        <taxon>Streptomycetaceae</taxon>
        <taxon>Streptomyces</taxon>
    </lineage>
</organism>
<evidence type="ECO:0000313" key="1">
    <source>
        <dbReference type="EMBL" id="GHI82677.1"/>
    </source>
</evidence>
<sequence length="437" mass="47364">MIQTYPLALPGTLVDHHRIDLTALYSTGWGVQAYDVVGAPNGDVYALYGVYRHTYGVPDDEQDPQKAGFGYRIITRYAPDGEVVASALFRSDGAGEPSAVVDGGDMSLCVLPDGVLAISALPDNTTLVAPDLSRVLAAYDSKDRRPFGESAPGNAFATSIGVTPSGRLLCTVAEYGVWRYGNLLTNIVGVADGALTATSRPVIQAIASLDPQPAHQSEADLRAHVLHGGAPIGVANRPRPALTELVAGEDRLSKWERSHVGRPVALAEDLFVVPFYAETFRGGSRGQPFVFALVDDRGEMTGRLAGLHEWRDSPFTGFCFELAGDPHRGHAFHLNRYGLYAWNRAGVLRAKLDTDSKAFKPLTHFTLGACTPDGDLLLVHTKQHLILRVPAQDDLTDLAGAVEEALRAYARQRTALKKQWSPVNWHWTQTSAPTHRL</sequence>
<dbReference type="Proteomes" id="UP000600026">
    <property type="component" value="Unassembled WGS sequence"/>
</dbReference>
<proteinExistence type="predicted"/>
<dbReference type="OrthoDB" id="3534255at2"/>
<keyword evidence="2" id="KW-1185">Reference proteome</keyword>
<reference evidence="1" key="1">
    <citation type="submission" date="2020-09" db="EMBL/GenBank/DDBJ databases">
        <title>Whole genome shotgun sequence of Streptomyces xanthophaeus NBRC 12829.</title>
        <authorList>
            <person name="Komaki H."/>
            <person name="Tamura T."/>
        </authorList>
    </citation>
    <scope>NUCLEOTIDE SEQUENCE</scope>
    <source>
        <strain evidence="1">NBRC 12829</strain>
    </source>
</reference>
<dbReference type="EMBL" id="BNEE01000002">
    <property type="protein sequence ID" value="GHI82677.1"/>
    <property type="molecule type" value="Genomic_DNA"/>
</dbReference>
<gene>
    <name evidence="1" type="ORF">Sxan_00410</name>
</gene>
<dbReference type="SUPFAM" id="SSF63829">
    <property type="entry name" value="Calcium-dependent phosphotriesterase"/>
    <property type="match status" value="1"/>
</dbReference>
<evidence type="ECO:0000313" key="2">
    <source>
        <dbReference type="Proteomes" id="UP000600026"/>
    </source>
</evidence>
<dbReference type="RefSeq" id="WP_031148900.1">
    <property type="nucleotide sequence ID" value="NZ_BNEE01000002.1"/>
</dbReference>
<protein>
    <submittedName>
        <fullName evidence="1">Uncharacterized protein</fullName>
    </submittedName>
</protein>
<dbReference type="AlphaFoldDB" id="A0A919GRT0"/>